<dbReference type="VEuPathDB" id="CryptoDB:Cvel_22894"/>
<protein>
    <submittedName>
        <fullName evidence="2">Uncharacterized protein</fullName>
    </submittedName>
</protein>
<keyword evidence="1" id="KW-0560">Oxidoreductase</keyword>
<gene>
    <name evidence="2" type="ORF">Cvel_22894</name>
</gene>
<evidence type="ECO:0000256" key="1">
    <source>
        <dbReference type="ARBA" id="ARBA00023002"/>
    </source>
</evidence>
<dbReference type="InterPro" id="IPR042098">
    <property type="entry name" value="TauD-like_sf"/>
</dbReference>
<accession>A0A0G4GQA0</accession>
<sequence>MAAAVPPQFSSFLAESVLPGYKTSYVRSKDVIAKLDREKWERIWTLQTGRLVGCRNEGNKSSAGHDGVLQPVLAVHPSSGEPTLCYNQAPPRVGKMQLVGDGDGEDEMVNVSIDPSLPRAEKEQQLQRRVEALKEDPETQRRLDDQTSSLHEEMNDAIRRTGDVMHNEWGKGDLVLIDNLALLHTANPSLQAYLHSQMVERGERLPVRLLQRTTVCAGKEAQEKGLESLRRSDRRSIKTRV</sequence>
<dbReference type="AlphaFoldDB" id="A0A0G4GQA0"/>
<organism evidence="2">
    <name type="scientific">Chromera velia CCMP2878</name>
    <dbReference type="NCBI Taxonomy" id="1169474"/>
    <lineage>
        <taxon>Eukaryota</taxon>
        <taxon>Sar</taxon>
        <taxon>Alveolata</taxon>
        <taxon>Colpodellida</taxon>
        <taxon>Chromeraceae</taxon>
        <taxon>Chromera</taxon>
    </lineage>
</organism>
<name>A0A0G4GQA0_9ALVE</name>
<dbReference type="SUPFAM" id="SSF51197">
    <property type="entry name" value="Clavaminate synthase-like"/>
    <property type="match status" value="1"/>
</dbReference>
<dbReference type="EMBL" id="CDMZ01001437">
    <property type="protein sequence ID" value="CEM32604.1"/>
    <property type="molecule type" value="Genomic_DNA"/>
</dbReference>
<proteinExistence type="predicted"/>
<evidence type="ECO:0000313" key="2">
    <source>
        <dbReference type="EMBL" id="CEM32604.1"/>
    </source>
</evidence>
<reference evidence="2" key="1">
    <citation type="submission" date="2014-11" db="EMBL/GenBank/DDBJ databases">
        <authorList>
            <person name="Otto D Thomas"/>
            <person name="Naeem Raeece"/>
        </authorList>
    </citation>
    <scope>NUCLEOTIDE SEQUENCE</scope>
</reference>
<dbReference type="Gene3D" id="3.60.130.10">
    <property type="entry name" value="Clavaminate synthase-like"/>
    <property type="match status" value="1"/>
</dbReference>
<dbReference type="GO" id="GO:0016491">
    <property type="term" value="F:oxidoreductase activity"/>
    <property type="evidence" value="ECO:0007669"/>
    <property type="project" value="UniProtKB-KW"/>
</dbReference>